<dbReference type="Pfam" id="PF00174">
    <property type="entry name" value="Oxidored_molyb"/>
    <property type="match status" value="1"/>
</dbReference>
<dbReference type="RefSeq" id="WP_120008032.1">
    <property type="nucleotide sequence ID" value="NZ_JALBUU010000004.1"/>
</dbReference>
<dbReference type="InterPro" id="IPR036374">
    <property type="entry name" value="OxRdtase_Mopterin-bd_sf"/>
</dbReference>
<accession>A0ABS9W398</accession>
<dbReference type="InterPro" id="IPR000572">
    <property type="entry name" value="OxRdtase_Mopterin-bd_dom"/>
</dbReference>
<proteinExistence type="predicted"/>
<name>A0ABS9W398_9PROT</name>
<keyword evidence="3" id="KW-1185">Reference proteome</keyword>
<feature type="domain" description="Oxidoreductase molybdopterin-binding" evidence="1">
    <location>
        <begin position="68"/>
        <end position="145"/>
    </location>
</feature>
<gene>
    <name evidence="2" type="ORF">MON41_08330</name>
</gene>
<evidence type="ECO:0000313" key="2">
    <source>
        <dbReference type="EMBL" id="MCI0753766.1"/>
    </source>
</evidence>
<dbReference type="SUPFAM" id="SSF56524">
    <property type="entry name" value="Oxidoreductase molybdopterin-binding domain"/>
    <property type="match status" value="1"/>
</dbReference>
<dbReference type="Gene3D" id="3.90.420.10">
    <property type="entry name" value="Oxidoreductase, molybdopterin-binding domain"/>
    <property type="match status" value="1"/>
</dbReference>
<comment type="caution">
    <text evidence="2">The sequence shown here is derived from an EMBL/GenBank/DDBJ whole genome shotgun (WGS) entry which is preliminary data.</text>
</comment>
<dbReference type="Proteomes" id="UP001201985">
    <property type="component" value="Unassembled WGS sequence"/>
</dbReference>
<reference evidence="2 3" key="1">
    <citation type="submission" date="2022-03" db="EMBL/GenBank/DDBJ databases">
        <title>Complete genome analysis of Roseomonas KG 17.1 : a prolific producer of plant growth promoters.</title>
        <authorList>
            <person name="Saadouli I."/>
            <person name="Najjari A."/>
            <person name="Mosbah A."/>
            <person name="Ouzari H.I."/>
        </authorList>
    </citation>
    <scope>NUCLEOTIDE SEQUENCE [LARGE SCALE GENOMIC DNA]</scope>
    <source>
        <strain evidence="2 3">KG17-1</strain>
    </source>
</reference>
<evidence type="ECO:0000259" key="1">
    <source>
        <dbReference type="Pfam" id="PF00174"/>
    </source>
</evidence>
<organism evidence="2 3">
    <name type="scientific">Teichococcus vastitatis</name>
    <dbReference type="NCBI Taxonomy" id="2307076"/>
    <lineage>
        <taxon>Bacteria</taxon>
        <taxon>Pseudomonadati</taxon>
        <taxon>Pseudomonadota</taxon>
        <taxon>Alphaproteobacteria</taxon>
        <taxon>Acetobacterales</taxon>
        <taxon>Roseomonadaceae</taxon>
        <taxon>Roseomonas</taxon>
    </lineage>
</organism>
<protein>
    <submittedName>
        <fullName evidence="2">Molybdopterin-dependent oxidoreductase</fullName>
    </submittedName>
</protein>
<evidence type="ECO:0000313" key="3">
    <source>
        <dbReference type="Proteomes" id="UP001201985"/>
    </source>
</evidence>
<sequence length="170" mass="18588">MLRRRAVNGGLIGLGWGGMGLAGRPSHAESERPALVVSGRIGAADPNSTERRFSLAALEALGTRELVTVTPWTRGPQRFTGVPLQRLLEAVQAQGGELLAVALNDYRAVIPAAEAVKADGLLATRMDGQPIRIRDFGPLWMVFPWSDRPELSRPALHYYAVWQLARIEVR</sequence>
<dbReference type="EMBL" id="JALBUU010000004">
    <property type="protein sequence ID" value="MCI0753766.1"/>
    <property type="molecule type" value="Genomic_DNA"/>
</dbReference>